<dbReference type="AlphaFoldDB" id="A0A495NXR2"/>
<dbReference type="EMBL" id="RBLG01000007">
    <property type="protein sequence ID" value="RKS42667.1"/>
    <property type="molecule type" value="Genomic_DNA"/>
</dbReference>
<keyword evidence="3" id="KW-1185">Reference proteome</keyword>
<evidence type="ECO:0000256" key="1">
    <source>
        <dbReference type="SAM" id="Phobius"/>
    </source>
</evidence>
<dbReference type="InterPro" id="IPR016410">
    <property type="entry name" value="Phage_imm"/>
</dbReference>
<accession>A0A495NXR2</accession>
<dbReference type="RefSeq" id="WP_121346913.1">
    <property type="nucleotide sequence ID" value="NZ_RBLG01000007.1"/>
</dbReference>
<feature type="transmembrane region" description="Helical" evidence="1">
    <location>
        <begin position="31"/>
        <end position="54"/>
    </location>
</feature>
<sequence length="108" mass="12590">MDFLIIIIWTIGFILYFLPTIIGWNKRNSNAILAINLLLGWTFIGWMVAFIWSLSKDATPIIISKKSRKKKKKNKKSNKKIDLANENIESDISPVKEWNIKNENKNLK</sequence>
<dbReference type="Proteomes" id="UP000276282">
    <property type="component" value="Unassembled WGS sequence"/>
</dbReference>
<protein>
    <submittedName>
        <fullName evidence="2">T4 superinfection immunity protein</fullName>
    </submittedName>
</protein>
<gene>
    <name evidence="2" type="ORF">BC962_3124</name>
</gene>
<keyword evidence="1" id="KW-1133">Transmembrane helix</keyword>
<dbReference type="Pfam" id="PF14373">
    <property type="entry name" value="Imm_superinfect"/>
    <property type="match status" value="1"/>
</dbReference>
<keyword evidence="1" id="KW-0472">Membrane</keyword>
<evidence type="ECO:0000313" key="2">
    <source>
        <dbReference type="EMBL" id="RKS42667.1"/>
    </source>
</evidence>
<organism evidence="2 3">
    <name type="scientific">Gillisia mitskevichiae</name>
    <dbReference type="NCBI Taxonomy" id="270921"/>
    <lineage>
        <taxon>Bacteria</taxon>
        <taxon>Pseudomonadati</taxon>
        <taxon>Bacteroidota</taxon>
        <taxon>Flavobacteriia</taxon>
        <taxon>Flavobacteriales</taxon>
        <taxon>Flavobacteriaceae</taxon>
        <taxon>Gillisia</taxon>
    </lineage>
</organism>
<name>A0A495NXR2_9FLAO</name>
<proteinExistence type="predicted"/>
<keyword evidence="1" id="KW-0812">Transmembrane</keyword>
<comment type="caution">
    <text evidence="2">The sequence shown here is derived from an EMBL/GenBank/DDBJ whole genome shotgun (WGS) entry which is preliminary data.</text>
</comment>
<evidence type="ECO:0000313" key="3">
    <source>
        <dbReference type="Proteomes" id="UP000276282"/>
    </source>
</evidence>
<reference evidence="2 3" key="1">
    <citation type="submission" date="2018-10" db="EMBL/GenBank/DDBJ databases">
        <title>Genomic Encyclopedia of Archaeal and Bacterial Type Strains, Phase II (KMG-II): from individual species to whole genera.</title>
        <authorList>
            <person name="Goeker M."/>
        </authorList>
    </citation>
    <scope>NUCLEOTIDE SEQUENCE [LARGE SCALE GENOMIC DNA]</scope>
    <source>
        <strain evidence="2 3">DSM 19839</strain>
    </source>
</reference>
<feature type="transmembrane region" description="Helical" evidence="1">
    <location>
        <begin position="6"/>
        <end position="24"/>
    </location>
</feature>